<gene>
    <name evidence="2" type="ORF">ACFQ5G_25920</name>
</gene>
<feature type="region of interest" description="Disordered" evidence="1">
    <location>
        <begin position="1"/>
        <end position="65"/>
    </location>
</feature>
<reference evidence="3" key="1">
    <citation type="journal article" date="2019" name="Int. J. Syst. Evol. Microbiol.">
        <title>The Global Catalogue of Microorganisms (GCM) 10K type strain sequencing project: providing services to taxonomists for standard genome sequencing and annotation.</title>
        <authorList>
            <consortium name="The Broad Institute Genomics Platform"/>
            <consortium name="The Broad Institute Genome Sequencing Center for Infectious Disease"/>
            <person name="Wu L."/>
            <person name="Ma J."/>
        </authorList>
    </citation>
    <scope>NUCLEOTIDE SEQUENCE [LARGE SCALE GENOMIC DNA]</scope>
    <source>
        <strain evidence="3">CCM 7526</strain>
    </source>
</reference>
<comment type="caution">
    <text evidence="2">The sequence shown here is derived from an EMBL/GenBank/DDBJ whole genome shotgun (WGS) entry which is preliminary data.</text>
</comment>
<dbReference type="EMBL" id="JBHTMK010000037">
    <property type="protein sequence ID" value="MFD1368802.1"/>
    <property type="molecule type" value="Genomic_DNA"/>
</dbReference>
<feature type="compositionally biased region" description="Basic and acidic residues" evidence="1">
    <location>
        <begin position="16"/>
        <end position="65"/>
    </location>
</feature>
<proteinExistence type="predicted"/>
<dbReference type="Proteomes" id="UP001597183">
    <property type="component" value="Unassembled WGS sequence"/>
</dbReference>
<dbReference type="RefSeq" id="WP_317788369.1">
    <property type="nucleotide sequence ID" value="NZ_AP028461.1"/>
</dbReference>
<organism evidence="2 3">
    <name type="scientific">Actinoplanes sichuanensis</name>
    <dbReference type="NCBI Taxonomy" id="512349"/>
    <lineage>
        <taxon>Bacteria</taxon>
        <taxon>Bacillati</taxon>
        <taxon>Actinomycetota</taxon>
        <taxon>Actinomycetes</taxon>
        <taxon>Micromonosporales</taxon>
        <taxon>Micromonosporaceae</taxon>
        <taxon>Actinoplanes</taxon>
    </lineage>
</organism>
<name>A0ABW4AFH7_9ACTN</name>
<evidence type="ECO:0000313" key="3">
    <source>
        <dbReference type="Proteomes" id="UP001597183"/>
    </source>
</evidence>
<accession>A0ABW4AFH7</accession>
<keyword evidence="3" id="KW-1185">Reference proteome</keyword>
<evidence type="ECO:0000313" key="2">
    <source>
        <dbReference type="EMBL" id="MFD1368802.1"/>
    </source>
</evidence>
<evidence type="ECO:0000256" key="1">
    <source>
        <dbReference type="SAM" id="MobiDB-lite"/>
    </source>
</evidence>
<protein>
    <submittedName>
        <fullName evidence="2">Uncharacterized protein</fullName>
    </submittedName>
</protein>
<sequence>MLDGRNLGFGGFIGRDPGEGGRLIDEWRDPGEVGDVGDRVGPDRPDPAHRRLDEAVSDLSDAREG</sequence>